<proteinExistence type="predicted"/>
<protein>
    <submittedName>
        <fullName evidence="2">Epimerase dehydratase</fullName>
    </submittedName>
</protein>
<dbReference type="Proteomes" id="UP001153069">
    <property type="component" value="Unassembled WGS sequence"/>
</dbReference>
<dbReference type="SUPFAM" id="SSF51735">
    <property type="entry name" value="NAD(P)-binding Rossmann-fold domains"/>
    <property type="match status" value="1"/>
</dbReference>
<evidence type="ECO:0000313" key="3">
    <source>
        <dbReference type="Proteomes" id="UP001153069"/>
    </source>
</evidence>
<gene>
    <name evidence="2" type="ORF">SEMRO_679_G186140.1</name>
</gene>
<keyword evidence="3" id="KW-1185">Reference proteome</keyword>
<sequence length="350" mass="38612">MSFMKATGKALADVIPGLGHFTYDAKVGTVFITSGSGVVGYRVATSLLEAGHKDVRVGVWKGDREGMDKSFGQQCADALAAKGAEVIDFDWTNEDDYERALDGVKTVFCSLPHVEGWSDVFPSFLRICKKKKVEHFVKISFLRPTHDWKGISAAARQYRESVPFVNFHGTCDDLLEAAKNDSRISYTILCCSHLMSTPLIMQGKILREDHKFITASYGMGVNYVSPNDVADASVCVVLNNKPHRNKVYNLTGPGPITDASVAKLLTKHYGTTIEHVELGYHAYKANVRSRGLPEWQVKDAAAFERMKASGIDELSASYTKDVEKITGMKPEAFSGYLDNKSCMRPGMTFP</sequence>
<feature type="domain" description="NAD(P)-binding" evidence="1">
    <location>
        <begin position="36"/>
        <end position="234"/>
    </location>
</feature>
<dbReference type="AlphaFoldDB" id="A0A9N8EAK4"/>
<dbReference type="InterPro" id="IPR036291">
    <property type="entry name" value="NAD(P)-bd_dom_sf"/>
</dbReference>
<dbReference type="EMBL" id="CAICTM010000678">
    <property type="protein sequence ID" value="CAB9514864.1"/>
    <property type="molecule type" value="Genomic_DNA"/>
</dbReference>
<comment type="caution">
    <text evidence="2">The sequence shown here is derived from an EMBL/GenBank/DDBJ whole genome shotgun (WGS) entry which is preliminary data.</text>
</comment>
<dbReference type="OrthoDB" id="9997102at2759"/>
<dbReference type="Pfam" id="PF13460">
    <property type="entry name" value="NAD_binding_10"/>
    <property type="match status" value="1"/>
</dbReference>
<evidence type="ECO:0000259" key="1">
    <source>
        <dbReference type="Pfam" id="PF13460"/>
    </source>
</evidence>
<name>A0A9N8EAK4_9STRA</name>
<dbReference type="Gene3D" id="3.40.50.720">
    <property type="entry name" value="NAD(P)-binding Rossmann-like Domain"/>
    <property type="match status" value="1"/>
</dbReference>
<organism evidence="2 3">
    <name type="scientific">Seminavis robusta</name>
    <dbReference type="NCBI Taxonomy" id="568900"/>
    <lineage>
        <taxon>Eukaryota</taxon>
        <taxon>Sar</taxon>
        <taxon>Stramenopiles</taxon>
        <taxon>Ochrophyta</taxon>
        <taxon>Bacillariophyta</taxon>
        <taxon>Bacillariophyceae</taxon>
        <taxon>Bacillariophycidae</taxon>
        <taxon>Naviculales</taxon>
        <taxon>Naviculaceae</taxon>
        <taxon>Seminavis</taxon>
    </lineage>
</organism>
<accession>A0A9N8EAK4</accession>
<dbReference type="InterPro" id="IPR016040">
    <property type="entry name" value="NAD(P)-bd_dom"/>
</dbReference>
<reference evidence="2" key="1">
    <citation type="submission" date="2020-06" db="EMBL/GenBank/DDBJ databases">
        <authorList>
            <consortium name="Plant Systems Biology data submission"/>
        </authorList>
    </citation>
    <scope>NUCLEOTIDE SEQUENCE</scope>
    <source>
        <strain evidence="2">D6</strain>
    </source>
</reference>
<dbReference type="PANTHER" id="PTHR43162:SF1">
    <property type="entry name" value="PRESTALK A DIFFERENTIATION PROTEIN A"/>
    <property type="match status" value="1"/>
</dbReference>
<dbReference type="Gene3D" id="3.90.25.10">
    <property type="entry name" value="UDP-galactose 4-epimerase, domain 1"/>
    <property type="match status" value="1"/>
</dbReference>
<dbReference type="InterPro" id="IPR051604">
    <property type="entry name" value="Ergot_Alk_Oxidoreductase"/>
</dbReference>
<evidence type="ECO:0000313" key="2">
    <source>
        <dbReference type="EMBL" id="CAB9514864.1"/>
    </source>
</evidence>
<dbReference type="PANTHER" id="PTHR43162">
    <property type="match status" value="1"/>
</dbReference>